<feature type="transmembrane region" description="Helical" evidence="1">
    <location>
        <begin position="15"/>
        <end position="34"/>
    </location>
</feature>
<comment type="caution">
    <text evidence="2">The sequence shown here is derived from an EMBL/GenBank/DDBJ whole genome shotgun (WGS) entry which is preliminary data.</text>
</comment>
<dbReference type="Proteomes" id="UP000572268">
    <property type="component" value="Unassembled WGS sequence"/>
</dbReference>
<accession>A0A7J6MX74</accession>
<keyword evidence="1" id="KW-1133">Transmembrane helix</keyword>
<feature type="transmembrane region" description="Helical" evidence="1">
    <location>
        <begin position="120"/>
        <end position="140"/>
    </location>
</feature>
<proteinExistence type="predicted"/>
<evidence type="ECO:0000313" key="2">
    <source>
        <dbReference type="EMBL" id="KAF4675830.1"/>
    </source>
</evidence>
<feature type="transmembrane region" description="Helical" evidence="1">
    <location>
        <begin position="46"/>
        <end position="66"/>
    </location>
</feature>
<evidence type="ECO:0000313" key="3">
    <source>
        <dbReference type="Proteomes" id="UP000572268"/>
    </source>
</evidence>
<feature type="transmembrane region" description="Helical" evidence="1">
    <location>
        <begin position="217"/>
        <end position="234"/>
    </location>
</feature>
<reference evidence="2 3" key="1">
    <citation type="submission" date="2020-04" db="EMBL/GenBank/DDBJ databases">
        <title>Perkinsus olseni comparative genomics.</title>
        <authorList>
            <person name="Bogema D.R."/>
        </authorList>
    </citation>
    <scope>NUCLEOTIDE SEQUENCE [LARGE SCALE GENOMIC DNA]</scope>
    <source>
        <strain evidence="2">ATCC PRA-31</strain>
    </source>
</reference>
<gene>
    <name evidence="2" type="ORF">FOL46_009620</name>
</gene>
<evidence type="ECO:0008006" key="4">
    <source>
        <dbReference type="Google" id="ProtNLM"/>
    </source>
</evidence>
<sequence length="303" mass="33988">MSTPLPMLDLSRVNFYLKLSRPIIWIIILPYYLFPLGGRLDLLATWRFSLGLLFFTFPVNIMMFGINDMADTDVDKYNPRKAHDYFGNQASKSDLFGLWKVILVSNMIPLVVMSIITADWILYSGYFIVALSLNILYNLKPFAFARKAPWDLPFTSVGFLILVTLACHLNQVPLPKAGPCLFYVSSTLTNHMIAELLDIDCDALGDKRTTAVVIGKAYTCAFIGALIFVQLLILTPLSDIFIAMLHCGGDASILLSYIRQSFFRGQAACQSWEGSRSFLLSMYARYTAKFSLVVYAFAKGILA</sequence>
<organism evidence="2 3">
    <name type="scientific">Perkinsus olseni</name>
    <name type="common">Perkinsus atlanticus</name>
    <dbReference type="NCBI Taxonomy" id="32597"/>
    <lineage>
        <taxon>Eukaryota</taxon>
        <taxon>Sar</taxon>
        <taxon>Alveolata</taxon>
        <taxon>Perkinsozoa</taxon>
        <taxon>Perkinsea</taxon>
        <taxon>Perkinsida</taxon>
        <taxon>Perkinsidae</taxon>
        <taxon>Perkinsus</taxon>
    </lineage>
</organism>
<keyword evidence="1" id="KW-0812">Transmembrane</keyword>
<dbReference type="EMBL" id="JABANN010000009">
    <property type="protein sequence ID" value="KAF4675830.1"/>
    <property type="molecule type" value="Genomic_DNA"/>
</dbReference>
<dbReference type="AlphaFoldDB" id="A0A7J6MX74"/>
<keyword evidence="1" id="KW-0472">Membrane</keyword>
<name>A0A7J6MX74_PEROL</name>
<evidence type="ECO:0000256" key="1">
    <source>
        <dbReference type="SAM" id="Phobius"/>
    </source>
</evidence>
<feature type="transmembrane region" description="Helical" evidence="1">
    <location>
        <begin position="95"/>
        <end position="113"/>
    </location>
</feature>
<protein>
    <recommendedName>
        <fullName evidence="4">UbiA prenyltransferase domain-containing protein 1</fullName>
    </recommendedName>
</protein>